<name>A0AC60P6H5_IXOPE</name>
<dbReference type="EMBL" id="JABSTQ010011133">
    <property type="protein sequence ID" value="KAG0414929.1"/>
    <property type="molecule type" value="Genomic_DNA"/>
</dbReference>
<accession>A0AC60P6H5</accession>
<dbReference type="Proteomes" id="UP000805193">
    <property type="component" value="Unassembled WGS sequence"/>
</dbReference>
<evidence type="ECO:0000313" key="2">
    <source>
        <dbReference type="Proteomes" id="UP000805193"/>
    </source>
</evidence>
<comment type="caution">
    <text evidence="1">The sequence shown here is derived from an EMBL/GenBank/DDBJ whole genome shotgun (WGS) entry which is preliminary data.</text>
</comment>
<evidence type="ECO:0000313" key="1">
    <source>
        <dbReference type="EMBL" id="KAG0414929.1"/>
    </source>
</evidence>
<proteinExistence type="predicted"/>
<protein>
    <submittedName>
        <fullName evidence="1">Uncharacterized protein</fullName>
    </submittedName>
</protein>
<gene>
    <name evidence="1" type="ORF">HPB47_007909</name>
</gene>
<reference evidence="1 2" key="1">
    <citation type="journal article" date="2020" name="Cell">
        <title>Large-Scale Comparative Analyses of Tick Genomes Elucidate Their Genetic Diversity and Vector Capacities.</title>
        <authorList>
            <consortium name="Tick Genome and Microbiome Consortium (TIGMIC)"/>
            <person name="Jia N."/>
            <person name="Wang J."/>
            <person name="Shi W."/>
            <person name="Du L."/>
            <person name="Sun Y."/>
            <person name="Zhan W."/>
            <person name="Jiang J.F."/>
            <person name="Wang Q."/>
            <person name="Zhang B."/>
            <person name="Ji P."/>
            <person name="Bell-Sakyi L."/>
            <person name="Cui X.M."/>
            <person name="Yuan T.T."/>
            <person name="Jiang B.G."/>
            <person name="Yang W.F."/>
            <person name="Lam T.T."/>
            <person name="Chang Q.C."/>
            <person name="Ding S.J."/>
            <person name="Wang X.J."/>
            <person name="Zhu J.G."/>
            <person name="Ruan X.D."/>
            <person name="Zhao L."/>
            <person name="Wei J.T."/>
            <person name="Ye R.Z."/>
            <person name="Que T.C."/>
            <person name="Du C.H."/>
            <person name="Zhou Y.H."/>
            <person name="Cheng J.X."/>
            <person name="Dai P.F."/>
            <person name="Guo W.B."/>
            <person name="Han X.H."/>
            <person name="Huang E.J."/>
            <person name="Li L.F."/>
            <person name="Wei W."/>
            <person name="Gao Y.C."/>
            <person name="Liu J.Z."/>
            <person name="Shao H.Z."/>
            <person name="Wang X."/>
            <person name="Wang C.C."/>
            <person name="Yang T.C."/>
            <person name="Huo Q.B."/>
            <person name="Li W."/>
            <person name="Chen H.Y."/>
            <person name="Chen S.E."/>
            <person name="Zhou L.G."/>
            <person name="Ni X.B."/>
            <person name="Tian J.H."/>
            <person name="Sheng Y."/>
            <person name="Liu T."/>
            <person name="Pan Y.S."/>
            <person name="Xia L.Y."/>
            <person name="Li J."/>
            <person name="Zhao F."/>
            <person name="Cao W.C."/>
        </authorList>
    </citation>
    <scope>NUCLEOTIDE SEQUENCE [LARGE SCALE GENOMIC DNA]</scope>
    <source>
        <strain evidence="1">Iper-2018</strain>
    </source>
</reference>
<sequence length="346" mass="39257">MRGKGVLAATSMWAFDRYEVARSLWKMVMVPGLTFANRVLCTSSQTREFLEVRQREAGRMALGAHRGTPNEKVQGDLGWSAFESREAVAKLAYEKRLCGLGEERWARRVFKYLVYRSVNTRLTNRVARLAGKYEVPPTLLDGRPLRERVTGLKKHVQQVETQRWTESATRKSSMTVYAASKLAIERERLYEARTGTLKTRLWRSRYDTGAIIACGACGAAEETTEHLVLQCGALSPCPQVNHLPDALGFWTAERGDDGEEHVETTKRRLEQWWEISWRLWKRESLGEGEPKRIIFPAENRRCTSAFKNFKQVKPGSLNKVKMPAADDECKKYGVCRTPAGQAGAVV</sequence>
<keyword evidence="2" id="KW-1185">Reference proteome</keyword>
<organism evidence="1 2">
    <name type="scientific">Ixodes persulcatus</name>
    <name type="common">Taiga tick</name>
    <dbReference type="NCBI Taxonomy" id="34615"/>
    <lineage>
        <taxon>Eukaryota</taxon>
        <taxon>Metazoa</taxon>
        <taxon>Ecdysozoa</taxon>
        <taxon>Arthropoda</taxon>
        <taxon>Chelicerata</taxon>
        <taxon>Arachnida</taxon>
        <taxon>Acari</taxon>
        <taxon>Parasitiformes</taxon>
        <taxon>Ixodida</taxon>
        <taxon>Ixodoidea</taxon>
        <taxon>Ixodidae</taxon>
        <taxon>Ixodinae</taxon>
        <taxon>Ixodes</taxon>
    </lineage>
</organism>